<evidence type="ECO:0000256" key="4">
    <source>
        <dbReference type="ARBA" id="ARBA00011233"/>
    </source>
</evidence>
<comment type="cofactor">
    <cofactor evidence="2">
        <name>a divalent metal cation</name>
        <dbReference type="ChEBI" id="CHEBI:60240"/>
    </cofactor>
</comment>
<feature type="binding site" evidence="13">
    <location>
        <position position="360"/>
    </location>
    <ligand>
        <name>substrate</name>
    </ligand>
</feature>
<comment type="catalytic activity">
    <reaction evidence="1">
        <text>4-hydroxy-4-methyl-2-oxoglutarate = 2 pyruvate</text>
        <dbReference type="Rhea" id="RHEA:22748"/>
        <dbReference type="ChEBI" id="CHEBI:15361"/>
        <dbReference type="ChEBI" id="CHEBI:58276"/>
        <dbReference type="EC" id="4.1.3.17"/>
    </reaction>
</comment>
<evidence type="ECO:0000256" key="13">
    <source>
        <dbReference type="PIRSR" id="PIRSR605493-1"/>
    </source>
</evidence>
<evidence type="ECO:0000256" key="8">
    <source>
        <dbReference type="ARBA" id="ARBA00025046"/>
    </source>
</evidence>
<dbReference type="PANTHER" id="PTHR33254">
    <property type="entry name" value="4-HYDROXY-4-METHYL-2-OXOGLUTARATE ALDOLASE 3-RELATED"/>
    <property type="match status" value="1"/>
</dbReference>
<evidence type="ECO:0000256" key="3">
    <source>
        <dbReference type="ARBA" id="ARBA00008621"/>
    </source>
</evidence>
<dbReference type="InterPro" id="IPR006115">
    <property type="entry name" value="6PGDH_NADP-bd"/>
</dbReference>
<feature type="domain" description="6-phosphogluconate dehydrogenase NADP-binding" evidence="14">
    <location>
        <begin position="2"/>
        <end position="130"/>
    </location>
</feature>
<protein>
    <recommendedName>
        <fullName evidence="7">Putative 4-hydroxy-4-methyl-2-oxoglutarate aldolase</fullName>
        <ecNumber evidence="6">4.1.1.112</ecNumber>
        <ecNumber evidence="5">4.1.3.17</ecNumber>
    </recommendedName>
    <alternativeName>
        <fullName evidence="11">Oxaloacetate decarboxylase</fullName>
    </alternativeName>
    <alternativeName>
        <fullName evidence="9">Regulator of ribonuclease activity homolog</fullName>
    </alternativeName>
    <alternativeName>
        <fullName evidence="10">RraA-like protein</fullName>
    </alternativeName>
</protein>
<feature type="binding site" evidence="13">
    <location>
        <begin position="338"/>
        <end position="341"/>
    </location>
    <ligand>
        <name>substrate</name>
    </ligand>
</feature>
<keyword evidence="15" id="KW-0813">Transport</keyword>
<dbReference type="GO" id="GO:0047443">
    <property type="term" value="F:4-hydroxy-4-methyl-2-oxoglutarate aldolase activity"/>
    <property type="evidence" value="ECO:0007669"/>
    <property type="project" value="UniProtKB-EC"/>
</dbReference>
<proteinExistence type="inferred from homology"/>
<evidence type="ECO:0000256" key="9">
    <source>
        <dbReference type="ARBA" id="ARBA00029596"/>
    </source>
</evidence>
<dbReference type="Proteomes" id="UP000535437">
    <property type="component" value="Unassembled WGS sequence"/>
</dbReference>
<dbReference type="SUPFAM" id="SSF48179">
    <property type="entry name" value="6-phosphogluconate dehydrogenase C-terminal domain-like"/>
    <property type="match status" value="1"/>
</dbReference>
<feature type="binding site" evidence="13">
    <location>
        <position position="361"/>
    </location>
    <ligand>
        <name>Mg(2+)</name>
        <dbReference type="ChEBI" id="CHEBI:18420"/>
    </ligand>
</feature>
<dbReference type="EC" id="4.1.3.17" evidence="5"/>
<evidence type="ECO:0000256" key="5">
    <source>
        <dbReference type="ARBA" id="ARBA00012213"/>
    </source>
</evidence>
<reference evidence="15 16" key="1">
    <citation type="submission" date="2020-07" db="EMBL/GenBank/DDBJ databases">
        <title>Sequencing the genomes of 1000 actinobacteria strains.</title>
        <authorList>
            <person name="Klenk H.-P."/>
        </authorList>
    </citation>
    <scope>NUCLEOTIDE SEQUENCE [LARGE SCALE GENOMIC DNA]</scope>
    <source>
        <strain evidence="15 16">DSM 15475</strain>
    </source>
</reference>
<dbReference type="SUPFAM" id="SSF51735">
    <property type="entry name" value="NAD(P)-binding Rossmann-fold domains"/>
    <property type="match status" value="1"/>
</dbReference>
<dbReference type="Pfam" id="PF03446">
    <property type="entry name" value="NAD_binding_2"/>
    <property type="match status" value="1"/>
</dbReference>
<dbReference type="EMBL" id="JACCFY010000001">
    <property type="protein sequence ID" value="NYJ78491.1"/>
    <property type="molecule type" value="Genomic_DNA"/>
</dbReference>
<dbReference type="EC" id="4.1.1.112" evidence="6"/>
<evidence type="ECO:0000313" key="15">
    <source>
        <dbReference type="EMBL" id="NYJ78491.1"/>
    </source>
</evidence>
<evidence type="ECO:0000313" key="16">
    <source>
        <dbReference type="Proteomes" id="UP000535437"/>
    </source>
</evidence>
<keyword evidence="16" id="KW-1185">Reference proteome</keyword>
<keyword evidence="13" id="KW-0479">Metal-binding</keyword>
<comment type="cofactor">
    <cofactor evidence="13">
        <name>Mg(2+)</name>
        <dbReference type="ChEBI" id="CHEBI:18420"/>
    </cofactor>
</comment>
<dbReference type="InterPro" id="IPR013328">
    <property type="entry name" value="6PGD_dom2"/>
</dbReference>
<accession>A0A7Z0GM33</accession>
<evidence type="ECO:0000256" key="11">
    <source>
        <dbReference type="ARBA" id="ARBA00032305"/>
    </source>
</evidence>
<dbReference type="GO" id="GO:0008948">
    <property type="term" value="F:oxaloacetate decarboxylase activity"/>
    <property type="evidence" value="ECO:0007669"/>
    <property type="project" value="UniProtKB-EC"/>
</dbReference>
<comment type="subunit">
    <text evidence="4">Homotrimer.</text>
</comment>
<evidence type="ECO:0000256" key="7">
    <source>
        <dbReference type="ARBA" id="ARBA00016549"/>
    </source>
</evidence>
<keyword evidence="13" id="KW-0460">Magnesium</keyword>
<organism evidence="15 16">
    <name type="scientific">Nesterenkonia xinjiangensis</name>
    <dbReference type="NCBI Taxonomy" id="225327"/>
    <lineage>
        <taxon>Bacteria</taxon>
        <taxon>Bacillati</taxon>
        <taxon>Actinomycetota</taxon>
        <taxon>Actinomycetes</taxon>
        <taxon>Micrococcales</taxon>
        <taxon>Micrococcaceae</taxon>
        <taxon>Nesterenkonia</taxon>
    </lineage>
</organism>
<dbReference type="Gene3D" id="1.10.1040.10">
    <property type="entry name" value="N-(1-d-carboxylethyl)-l-norvaline Dehydrogenase, domain 2"/>
    <property type="match status" value="1"/>
</dbReference>
<comment type="function">
    <text evidence="8">Catalyzes the aldol cleavage of 4-hydroxy-4-methyl-2-oxoglutarate (HMG) into 2 molecules of pyruvate. Also contains a secondary oxaloacetate (OAA) decarboxylase activity due to the common pyruvate enolate transition state formed following C-C bond cleavage in the retro-aldol and decarboxylation reactions.</text>
</comment>
<dbReference type="RefSeq" id="WP_179541827.1">
    <property type="nucleotide sequence ID" value="NZ_BAAALL010000005.1"/>
</dbReference>
<gene>
    <name evidence="15" type="ORF">HNR09_001902</name>
</gene>
<dbReference type="Gene3D" id="3.50.30.40">
    <property type="entry name" value="Ribonuclease E inhibitor RraA/RraA-like"/>
    <property type="match status" value="1"/>
</dbReference>
<dbReference type="GO" id="GO:0046872">
    <property type="term" value="F:metal ion binding"/>
    <property type="evidence" value="ECO:0007669"/>
    <property type="project" value="UniProtKB-KW"/>
</dbReference>
<dbReference type="GO" id="GO:0050661">
    <property type="term" value="F:NADP binding"/>
    <property type="evidence" value="ECO:0007669"/>
    <property type="project" value="InterPro"/>
</dbReference>
<comment type="caution">
    <text evidence="15">The sequence shown here is derived from an EMBL/GenBank/DDBJ whole genome shotgun (WGS) entry which is preliminary data.</text>
</comment>
<sequence>MTVAVLGLGEAGQVFARAFNQAGVHVVGFDPGPATTPDGVRRAATAAEAVVEADFVLSLTTARYAVSAAEECRAALRPGALYLDLNASSPAVKKSVAGVLDGAAQVVDGAVIGSVRAFGATVQVLLSGKASGEAEQQLRRVGTRTEILGAEVGDASRRKLLRSIFMKGLSALVQESLEAAAGAGDEQWVRQQMAEALVGGESTVDRLDSGIRIHARRRSQELADSLDLIQDLEGTWPMTLGARERHLLLARRAEDVSPALEVLRRTPTAALGDGSDRLGFVGADLHPVWDCPQIAGPALTVQTQAGDNFAIHQALACVKPGQILVVSGERGRERALIGDLIAERAKKAGVAGMILDAPVRDAAGIAEVGLPVWAAGISAAGPYKSGPARLGRPVAVGHAVCNPGDIVVADAEGILFLAPEEATAAAEAAEAVLADESARRESIRSTT</sequence>
<dbReference type="InterPro" id="IPR008927">
    <property type="entry name" value="6-PGluconate_DH-like_C_sf"/>
</dbReference>
<dbReference type="PANTHER" id="PTHR33254:SF4">
    <property type="entry name" value="4-HYDROXY-4-METHYL-2-OXOGLUTARATE ALDOLASE 3-RELATED"/>
    <property type="match status" value="1"/>
</dbReference>
<dbReference type="InterPro" id="IPR005493">
    <property type="entry name" value="RraA/RraA-like"/>
</dbReference>
<name>A0A7Z0GM33_9MICC</name>
<dbReference type="Pfam" id="PF03737">
    <property type="entry name" value="RraA-like"/>
    <property type="match status" value="1"/>
</dbReference>
<evidence type="ECO:0000259" key="14">
    <source>
        <dbReference type="Pfam" id="PF03446"/>
    </source>
</evidence>
<dbReference type="AlphaFoldDB" id="A0A7Z0GM33"/>
<comment type="similarity">
    <text evidence="3">Belongs to the class II aldolase/RraA-like family.</text>
</comment>
<evidence type="ECO:0000256" key="10">
    <source>
        <dbReference type="ARBA" id="ARBA00030169"/>
    </source>
</evidence>
<evidence type="ECO:0000256" key="6">
    <source>
        <dbReference type="ARBA" id="ARBA00012947"/>
    </source>
</evidence>
<dbReference type="Gene3D" id="3.40.50.720">
    <property type="entry name" value="NAD(P)-binding Rossmann-like Domain"/>
    <property type="match status" value="1"/>
</dbReference>
<evidence type="ECO:0000256" key="12">
    <source>
        <dbReference type="ARBA" id="ARBA00047973"/>
    </source>
</evidence>
<dbReference type="SUPFAM" id="SSF89562">
    <property type="entry name" value="RraA-like"/>
    <property type="match status" value="1"/>
</dbReference>
<keyword evidence="15" id="KW-0406">Ion transport</keyword>
<dbReference type="GO" id="GO:0034220">
    <property type="term" value="P:monoatomic ion transmembrane transport"/>
    <property type="evidence" value="ECO:0007669"/>
    <property type="project" value="UniProtKB-KW"/>
</dbReference>
<comment type="catalytic activity">
    <reaction evidence="12">
        <text>oxaloacetate + H(+) = pyruvate + CO2</text>
        <dbReference type="Rhea" id="RHEA:15641"/>
        <dbReference type="ChEBI" id="CHEBI:15361"/>
        <dbReference type="ChEBI" id="CHEBI:15378"/>
        <dbReference type="ChEBI" id="CHEBI:16452"/>
        <dbReference type="ChEBI" id="CHEBI:16526"/>
        <dbReference type="EC" id="4.1.1.112"/>
    </reaction>
</comment>
<dbReference type="InterPro" id="IPR036704">
    <property type="entry name" value="RraA/RraA-like_sf"/>
</dbReference>
<evidence type="ECO:0000256" key="2">
    <source>
        <dbReference type="ARBA" id="ARBA00001968"/>
    </source>
</evidence>
<dbReference type="InterPro" id="IPR036291">
    <property type="entry name" value="NAD(P)-bd_dom_sf"/>
</dbReference>
<keyword evidence="15" id="KW-0407">Ion channel</keyword>
<dbReference type="CDD" id="cd16841">
    <property type="entry name" value="RraA_family"/>
    <property type="match status" value="1"/>
</dbReference>
<evidence type="ECO:0000256" key="1">
    <source>
        <dbReference type="ARBA" id="ARBA00001342"/>
    </source>
</evidence>